<sequence>MVHNITFTAAAAIAPAEALNIYELRQKYFRKNNIRCIGFFFSFLKVVLKRVKTILRSLNGFRSPTQNNEIKDPHMIDGIQMFQYSSEMNPFTCPNFLLPRRKDRWLFCPHRPYVPEKNSPLQRNKFLVLVVRSVINEVFVCYYFRNKTRNGLKSLDEKVDVS</sequence>
<evidence type="ECO:0000313" key="2">
    <source>
        <dbReference type="Proteomes" id="UP000078200"/>
    </source>
</evidence>
<dbReference type="AlphaFoldDB" id="A0A1A9UNC5"/>
<dbReference type="VEuPathDB" id="VectorBase:GAUT010191"/>
<accession>A0A1A9UNC5</accession>
<proteinExistence type="predicted"/>
<protein>
    <submittedName>
        <fullName evidence="1">Uncharacterized protein</fullName>
    </submittedName>
</protein>
<name>A0A1A9UNC5_GLOAU</name>
<reference evidence="1" key="1">
    <citation type="submission" date="2020-05" db="UniProtKB">
        <authorList>
            <consortium name="EnsemblMetazoa"/>
        </authorList>
    </citation>
    <scope>IDENTIFICATION</scope>
    <source>
        <strain evidence="1">TTRI</strain>
    </source>
</reference>
<keyword evidence="2" id="KW-1185">Reference proteome</keyword>
<dbReference type="Proteomes" id="UP000078200">
    <property type="component" value="Unassembled WGS sequence"/>
</dbReference>
<evidence type="ECO:0000313" key="1">
    <source>
        <dbReference type="EnsemblMetazoa" id="GAUT010191-PA"/>
    </source>
</evidence>
<dbReference type="EnsemblMetazoa" id="GAUT010191-RA">
    <property type="protein sequence ID" value="GAUT010191-PA"/>
    <property type="gene ID" value="GAUT010191"/>
</dbReference>
<organism evidence="1 2">
    <name type="scientific">Glossina austeni</name>
    <name type="common">Savannah tsetse fly</name>
    <dbReference type="NCBI Taxonomy" id="7395"/>
    <lineage>
        <taxon>Eukaryota</taxon>
        <taxon>Metazoa</taxon>
        <taxon>Ecdysozoa</taxon>
        <taxon>Arthropoda</taxon>
        <taxon>Hexapoda</taxon>
        <taxon>Insecta</taxon>
        <taxon>Pterygota</taxon>
        <taxon>Neoptera</taxon>
        <taxon>Endopterygota</taxon>
        <taxon>Diptera</taxon>
        <taxon>Brachycera</taxon>
        <taxon>Muscomorpha</taxon>
        <taxon>Hippoboscoidea</taxon>
        <taxon>Glossinidae</taxon>
        <taxon>Glossina</taxon>
    </lineage>
</organism>